<sequence length="414" mass="43247">MKHRNAVIAASMPCIAALAMAGCSSGSGSGAQSESGSATGLTWSMWVSSTDDQNAWKAIADLVPAQDPGTTVTLQGSPWNDYWTKLGTLITSDDSPCLVSIQSARVRTYQDALVPLDDLVNEDDLSGFDSVALDAMKVDGNLYALPYDTGPAILFYNSDMFEEAGVPDPGATMTADEFESAAEKLKAAGDLAFGATVEDTFLESQVLAYNGGQAVSEDGTFDVTNDAFLSGVSWIADLVKNGEALTADGADGTADDNAFISGRIASHVNGPWSVLDLSSKTDFAMGVTSLPSGTGGGTTYSSGSGFGISKKCDSPEKAMRAIEIMTGESALEQLASEGRAFPARTDAQEAWYEKASDVLNVKETLEAAQKDSIPLPSSTLQNQFNQLLGQYGVAAVNGTSDPESTFTEIASQLK</sequence>
<dbReference type="PANTHER" id="PTHR30061">
    <property type="entry name" value="MALTOSE-BINDING PERIPLASMIC PROTEIN"/>
    <property type="match status" value="1"/>
</dbReference>
<dbReference type="PROSITE" id="PS51257">
    <property type="entry name" value="PROKAR_LIPOPROTEIN"/>
    <property type="match status" value="1"/>
</dbReference>
<dbReference type="Pfam" id="PF13416">
    <property type="entry name" value="SBP_bac_8"/>
    <property type="match status" value="1"/>
</dbReference>
<protein>
    <submittedName>
        <fullName evidence="5">ABC transporter substrate-binding protein</fullName>
    </submittedName>
</protein>
<evidence type="ECO:0000256" key="1">
    <source>
        <dbReference type="ARBA" id="ARBA00008520"/>
    </source>
</evidence>
<dbReference type="Gene3D" id="3.40.190.10">
    <property type="entry name" value="Periplasmic binding protein-like II"/>
    <property type="match status" value="1"/>
</dbReference>
<gene>
    <name evidence="5" type="ORF">ACFQWG_01700</name>
</gene>
<accession>A0ABW2SKC6</accession>
<evidence type="ECO:0000256" key="4">
    <source>
        <dbReference type="SAM" id="SignalP"/>
    </source>
</evidence>
<dbReference type="CDD" id="cd13585">
    <property type="entry name" value="PBP2_TMBP_like"/>
    <property type="match status" value="1"/>
</dbReference>
<dbReference type="Proteomes" id="UP001596527">
    <property type="component" value="Unassembled WGS sequence"/>
</dbReference>
<keyword evidence="6" id="KW-1185">Reference proteome</keyword>
<keyword evidence="3 4" id="KW-0732">Signal</keyword>
<evidence type="ECO:0000256" key="2">
    <source>
        <dbReference type="ARBA" id="ARBA00022448"/>
    </source>
</evidence>
<dbReference type="PANTHER" id="PTHR30061:SF50">
    <property type="entry name" value="MALTOSE_MALTODEXTRIN-BINDING PERIPLASMIC PROTEIN"/>
    <property type="match status" value="1"/>
</dbReference>
<evidence type="ECO:0000313" key="6">
    <source>
        <dbReference type="Proteomes" id="UP001596527"/>
    </source>
</evidence>
<feature type="chain" id="PRO_5047226289" evidence="4">
    <location>
        <begin position="22"/>
        <end position="414"/>
    </location>
</feature>
<comment type="similarity">
    <text evidence="1">Belongs to the bacterial solute-binding protein 1 family.</text>
</comment>
<feature type="signal peptide" evidence="4">
    <location>
        <begin position="1"/>
        <end position="21"/>
    </location>
</feature>
<dbReference type="EMBL" id="JBHTEF010000001">
    <property type="protein sequence ID" value="MFC7579941.1"/>
    <property type="molecule type" value="Genomic_DNA"/>
</dbReference>
<name>A0ABW2SKC6_9ACTO</name>
<reference evidence="6" key="1">
    <citation type="journal article" date="2019" name="Int. J. Syst. Evol. Microbiol.">
        <title>The Global Catalogue of Microorganisms (GCM) 10K type strain sequencing project: providing services to taxonomists for standard genome sequencing and annotation.</title>
        <authorList>
            <consortium name="The Broad Institute Genomics Platform"/>
            <consortium name="The Broad Institute Genome Sequencing Center for Infectious Disease"/>
            <person name="Wu L."/>
            <person name="Ma J."/>
        </authorList>
    </citation>
    <scope>NUCLEOTIDE SEQUENCE [LARGE SCALE GENOMIC DNA]</scope>
    <source>
        <strain evidence="6">CCUG 56698</strain>
    </source>
</reference>
<keyword evidence="2" id="KW-0813">Transport</keyword>
<comment type="caution">
    <text evidence="5">The sequence shown here is derived from an EMBL/GenBank/DDBJ whole genome shotgun (WGS) entry which is preliminary data.</text>
</comment>
<evidence type="ECO:0000313" key="5">
    <source>
        <dbReference type="EMBL" id="MFC7579941.1"/>
    </source>
</evidence>
<organism evidence="5 6">
    <name type="scientific">Schaalia naturae</name>
    <dbReference type="NCBI Taxonomy" id="635203"/>
    <lineage>
        <taxon>Bacteria</taxon>
        <taxon>Bacillati</taxon>
        <taxon>Actinomycetota</taxon>
        <taxon>Actinomycetes</taxon>
        <taxon>Actinomycetales</taxon>
        <taxon>Actinomycetaceae</taxon>
        <taxon>Schaalia</taxon>
    </lineage>
</organism>
<dbReference type="SUPFAM" id="SSF53850">
    <property type="entry name" value="Periplasmic binding protein-like II"/>
    <property type="match status" value="1"/>
</dbReference>
<evidence type="ECO:0000256" key="3">
    <source>
        <dbReference type="ARBA" id="ARBA00022729"/>
    </source>
</evidence>
<dbReference type="RefSeq" id="WP_380971530.1">
    <property type="nucleotide sequence ID" value="NZ_JBHTEF010000001.1"/>
</dbReference>
<dbReference type="InterPro" id="IPR006059">
    <property type="entry name" value="SBP"/>
</dbReference>
<proteinExistence type="inferred from homology"/>